<dbReference type="NCBIfam" id="TIGR02593">
    <property type="entry name" value="CRISPR_cas5"/>
    <property type="match status" value="1"/>
</dbReference>
<dbReference type="NCBIfam" id="TIGR01876">
    <property type="entry name" value="cas_Cas5d"/>
    <property type="match status" value="1"/>
</dbReference>
<accession>A0A3N0AHD8</accession>
<dbReference type="EC" id="3.1.-.-" evidence="2"/>
<keyword evidence="2" id="KW-0540">Nuclease</keyword>
<dbReference type="InterPro" id="IPR013422">
    <property type="entry name" value="CRISPR-assoc_prot_Cas5_N"/>
</dbReference>
<dbReference type="InterPro" id="IPR021124">
    <property type="entry name" value="CRISPR-assoc_prot_Cas5"/>
</dbReference>
<keyword evidence="1 2" id="KW-0051">Antiviral defense</keyword>
<name>A0A3N0AHD8_9ACTN</name>
<organism evidence="3 4">
    <name type="scientific">Slackia faecicanis</name>
    <dbReference type="NCBI Taxonomy" id="255723"/>
    <lineage>
        <taxon>Bacteria</taxon>
        <taxon>Bacillati</taxon>
        <taxon>Actinomycetota</taxon>
        <taxon>Coriobacteriia</taxon>
        <taxon>Eggerthellales</taxon>
        <taxon>Eggerthellaceae</taxon>
        <taxon>Slackia</taxon>
    </lineage>
</organism>
<evidence type="ECO:0000313" key="3">
    <source>
        <dbReference type="EMBL" id="RNL20587.1"/>
    </source>
</evidence>
<keyword evidence="2" id="KW-0378">Hydrolase</keyword>
<gene>
    <name evidence="3" type="primary">cas5c</name>
    <name evidence="3" type="ORF">DMP07_03075</name>
</gene>
<evidence type="ECO:0000313" key="4">
    <source>
        <dbReference type="Proteomes" id="UP000267368"/>
    </source>
</evidence>
<evidence type="ECO:0000256" key="1">
    <source>
        <dbReference type="ARBA" id="ARBA00023118"/>
    </source>
</evidence>
<dbReference type="Pfam" id="PF09704">
    <property type="entry name" value="Cas_Cas5d"/>
    <property type="match status" value="1"/>
</dbReference>
<sequence>MSFGFTVEVWGDRALFTRPELSVERFTYDFITPSAARGLIEAIYWHPGLRVVIDKIQIINPIEFTTTRRNEVKSKALASSLKSSLVGGASAPYINTKEDIQQRASVILTDVRYAIEFHFEMTGKANESDNPGKFADIFRRRIEKGQCYSQPYFGTREFPAHFKPCPEGIVPRGAYADAGERDFGLMLFDMDYSNKDDILPMFYRAVMKNGIVNVSQSEVYR</sequence>
<dbReference type="EMBL" id="QICB01000002">
    <property type="protein sequence ID" value="RNL20587.1"/>
    <property type="molecule type" value="Genomic_DNA"/>
</dbReference>
<dbReference type="GO" id="GO:0016787">
    <property type="term" value="F:hydrolase activity"/>
    <property type="evidence" value="ECO:0007669"/>
    <property type="project" value="UniProtKB-KW"/>
</dbReference>
<comment type="caution">
    <text evidence="3">The sequence shown here is derived from an EMBL/GenBank/DDBJ whole genome shotgun (WGS) entry which is preliminary data.</text>
</comment>
<dbReference type="GO" id="GO:0051607">
    <property type="term" value="P:defense response to virus"/>
    <property type="evidence" value="ECO:0007669"/>
    <property type="project" value="UniProtKB-UniRule"/>
</dbReference>
<comment type="function">
    <text evidence="2">CRISPR (clustered regularly interspaced short palindromic repeat) is an adaptive immune system that provides protection against mobile genetic elements (viruses, transposable elements and conjugative plasmids). CRISPR clusters contain spacers, sequences complementary to antecedent mobile elements, and target invading nucleic acids. CRISPR clusters are transcribed and processed into CRISPR RNA (crRNA).</text>
</comment>
<protein>
    <recommendedName>
        <fullName evidence="2">pre-crRNA processing endonuclease</fullName>
        <ecNumber evidence="2">3.1.-.-</ecNumber>
    </recommendedName>
</protein>
<comment type="similarity">
    <text evidence="2">Belongs to the CRISPR-associated protein Cas5 family. Subtype I-C/Dvulg subfamily.</text>
</comment>
<keyword evidence="2" id="KW-0255">Endonuclease</keyword>
<dbReference type="Gene3D" id="3.30.70.2660">
    <property type="match status" value="1"/>
</dbReference>
<dbReference type="AlphaFoldDB" id="A0A3N0AHD8"/>
<dbReference type="InterPro" id="IPR010155">
    <property type="entry name" value="CRISPR-assoc_prot_Cas5d"/>
</dbReference>
<keyword evidence="4" id="KW-1185">Reference proteome</keyword>
<dbReference type="Proteomes" id="UP000267368">
    <property type="component" value="Unassembled WGS sequence"/>
</dbReference>
<reference evidence="4" key="1">
    <citation type="submission" date="2018-05" db="EMBL/GenBank/DDBJ databases">
        <title>Genome Sequencing of selected type strains of the family Eggerthellaceae.</title>
        <authorList>
            <person name="Danylec N."/>
            <person name="Stoll D.A."/>
            <person name="Doetsch A."/>
            <person name="Huch M."/>
        </authorList>
    </citation>
    <scope>NUCLEOTIDE SEQUENCE [LARGE SCALE GENOMIC DNA]</scope>
    <source>
        <strain evidence="4">DSM 17537</strain>
    </source>
</reference>
<dbReference type="OrthoDB" id="5621871at2"/>
<proteinExistence type="inferred from homology"/>
<dbReference type="CDD" id="cd09752">
    <property type="entry name" value="Cas5_I-C"/>
    <property type="match status" value="1"/>
</dbReference>
<dbReference type="GO" id="GO:0003723">
    <property type="term" value="F:RNA binding"/>
    <property type="evidence" value="ECO:0007669"/>
    <property type="project" value="UniProtKB-UniRule"/>
</dbReference>
<evidence type="ECO:0000256" key="2">
    <source>
        <dbReference type="PIRNR" id="PIRNR029950"/>
    </source>
</evidence>
<dbReference type="GO" id="GO:0004519">
    <property type="term" value="F:endonuclease activity"/>
    <property type="evidence" value="ECO:0007669"/>
    <property type="project" value="UniProtKB-UniRule"/>
</dbReference>
<dbReference type="RefSeq" id="WP_123197688.1">
    <property type="nucleotide sequence ID" value="NZ_QICB01000002.1"/>
</dbReference>
<dbReference type="GO" id="GO:0043571">
    <property type="term" value="P:maintenance of CRISPR repeat elements"/>
    <property type="evidence" value="ECO:0007669"/>
    <property type="project" value="UniProtKB-UniRule"/>
</dbReference>
<keyword evidence="2" id="KW-0694">RNA-binding</keyword>
<dbReference type="PIRSF" id="PIRSF029950">
    <property type="entry name" value="Cas_CT1134"/>
    <property type="match status" value="1"/>
</dbReference>